<reference evidence="1 2" key="1">
    <citation type="journal article" date="2015" name="Genome Biol.">
        <title>Comparative genomics of Steinernema reveals deeply conserved gene regulatory networks.</title>
        <authorList>
            <person name="Dillman A.R."/>
            <person name="Macchietto M."/>
            <person name="Porter C.F."/>
            <person name="Rogers A."/>
            <person name="Williams B."/>
            <person name="Antoshechkin I."/>
            <person name="Lee M.M."/>
            <person name="Goodwin Z."/>
            <person name="Lu X."/>
            <person name="Lewis E.E."/>
            <person name="Goodrich-Blair H."/>
            <person name="Stock S.P."/>
            <person name="Adams B.J."/>
            <person name="Sternberg P.W."/>
            <person name="Mortazavi A."/>
        </authorList>
    </citation>
    <scope>NUCLEOTIDE SEQUENCE [LARGE SCALE GENOMIC DNA]</scope>
    <source>
        <strain evidence="1 2">ALL</strain>
    </source>
</reference>
<accession>A0A4U5MKR6</accession>
<organism evidence="1 2">
    <name type="scientific">Steinernema carpocapsae</name>
    <name type="common">Entomopathogenic nematode</name>
    <dbReference type="NCBI Taxonomy" id="34508"/>
    <lineage>
        <taxon>Eukaryota</taxon>
        <taxon>Metazoa</taxon>
        <taxon>Ecdysozoa</taxon>
        <taxon>Nematoda</taxon>
        <taxon>Chromadorea</taxon>
        <taxon>Rhabditida</taxon>
        <taxon>Tylenchina</taxon>
        <taxon>Panagrolaimomorpha</taxon>
        <taxon>Strongyloidoidea</taxon>
        <taxon>Steinernematidae</taxon>
        <taxon>Steinernema</taxon>
    </lineage>
</organism>
<dbReference type="EMBL" id="AZBU02000007">
    <property type="protein sequence ID" value="TKR70020.1"/>
    <property type="molecule type" value="Genomic_DNA"/>
</dbReference>
<sequence length="75" mass="8837">MDVYNLQKTRNPCFKQGKAIYLALNVRQKILLRIILNSDHECARLESVQDRFHCAMSNKWRRTITTGKQNLVSCR</sequence>
<comment type="caution">
    <text evidence="1">The sequence shown here is derived from an EMBL/GenBank/DDBJ whole genome shotgun (WGS) entry which is preliminary data.</text>
</comment>
<name>A0A4U5MKR6_STECR</name>
<proteinExistence type="predicted"/>
<evidence type="ECO:0000313" key="1">
    <source>
        <dbReference type="EMBL" id="TKR70020.1"/>
    </source>
</evidence>
<keyword evidence="2" id="KW-1185">Reference proteome</keyword>
<dbReference type="AlphaFoldDB" id="A0A4U5MKR6"/>
<protein>
    <submittedName>
        <fullName evidence="1">Uncharacterized protein</fullName>
    </submittedName>
</protein>
<evidence type="ECO:0000313" key="2">
    <source>
        <dbReference type="Proteomes" id="UP000298663"/>
    </source>
</evidence>
<reference evidence="1 2" key="2">
    <citation type="journal article" date="2019" name="G3 (Bethesda)">
        <title>Hybrid Assembly of the Genome of the Entomopathogenic Nematode Steinernema carpocapsae Identifies the X-Chromosome.</title>
        <authorList>
            <person name="Serra L."/>
            <person name="Macchietto M."/>
            <person name="Macias-Munoz A."/>
            <person name="McGill C.J."/>
            <person name="Rodriguez I.M."/>
            <person name="Rodriguez B."/>
            <person name="Murad R."/>
            <person name="Mortazavi A."/>
        </authorList>
    </citation>
    <scope>NUCLEOTIDE SEQUENCE [LARGE SCALE GENOMIC DNA]</scope>
    <source>
        <strain evidence="1 2">ALL</strain>
    </source>
</reference>
<gene>
    <name evidence="1" type="ORF">L596_022093</name>
</gene>
<dbReference type="Proteomes" id="UP000298663">
    <property type="component" value="Unassembled WGS sequence"/>
</dbReference>